<accession>A0A5C5W068</accession>
<reference evidence="1 2" key="1">
    <citation type="submission" date="2019-02" db="EMBL/GenBank/DDBJ databases">
        <title>Deep-cultivation of Planctomycetes and their phenomic and genomic characterization uncovers novel biology.</title>
        <authorList>
            <person name="Wiegand S."/>
            <person name="Jogler M."/>
            <person name="Boedeker C."/>
            <person name="Pinto D."/>
            <person name="Vollmers J."/>
            <person name="Rivas-Marin E."/>
            <person name="Kohn T."/>
            <person name="Peeters S.H."/>
            <person name="Heuer A."/>
            <person name="Rast P."/>
            <person name="Oberbeckmann S."/>
            <person name="Bunk B."/>
            <person name="Jeske O."/>
            <person name="Meyerdierks A."/>
            <person name="Storesund J.E."/>
            <person name="Kallscheuer N."/>
            <person name="Luecker S."/>
            <person name="Lage O.M."/>
            <person name="Pohl T."/>
            <person name="Merkel B.J."/>
            <person name="Hornburger P."/>
            <person name="Mueller R.-W."/>
            <person name="Bruemmer F."/>
            <person name="Labrenz M."/>
            <person name="Spormann A.M."/>
            <person name="Op Den Camp H."/>
            <person name="Overmann J."/>
            <person name="Amann R."/>
            <person name="Jetten M.S.M."/>
            <person name="Mascher T."/>
            <person name="Medema M.H."/>
            <person name="Devos D.P."/>
            <person name="Kaster A.-K."/>
            <person name="Ovreas L."/>
            <person name="Rohde M."/>
            <person name="Galperin M.Y."/>
            <person name="Jogler C."/>
        </authorList>
    </citation>
    <scope>NUCLEOTIDE SEQUENCE [LARGE SCALE GENOMIC DNA]</scope>
    <source>
        <strain evidence="1 2">KOR42</strain>
    </source>
</reference>
<protein>
    <submittedName>
        <fullName evidence="1">Uncharacterized protein</fullName>
    </submittedName>
</protein>
<comment type="caution">
    <text evidence="1">The sequence shown here is derived from an EMBL/GenBank/DDBJ whole genome shotgun (WGS) entry which is preliminary data.</text>
</comment>
<evidence type="ECO:0000313" key="2">
    <source>
        <dbReference type="Proteomes" id="UP000317243"/>
    </source>
</evidence>
<name>A0A5C5W068_9PLAN</name>
<sequence>MQRSSVRSFESQRFQSCSVHSQSAKLMKLFALVLAFQLSVTSLLWAESPAGPNIILIMADDK</sequence>
<evidence type="ECO:0000313" key="1">
    <source>
        <dbReference type="EMBL" id="TWT43603.1"/>
    </source>
</evidence>
<dbReference type="EMBL" id="SIHI01000030">
    <property type="protein sequence ID" value="TWT43603.1"/>
    <property type="molecule type" value="Genomic_DNA"/>
</dbReference>
<gene>
    <name evidence="1" type="ORF">KOR42_44210</name>
</gene>
<proteinExistence type="predicted"/>
<keyword evidence="2" id="KW-1185">Reference proteome</keyword>
<dbReference type="AlphaFoldDB" id="A0A5C5W068"/>
<dbReference type="Proteomes" id="UP000317243">
    <property type="component" value="Unassembled WGS sequence"/>
</dbReference>
<organism evidence="1 2">
    <name type="scientific">Thalassoglobus neptunius</name>
    <dbReference type="NCBI Taxonomy" id="1938619"/>
    <lineage>
        <taxon>Bacteria</taxon>
        <taxon>Pseudomonadati</taxon>
        <taxon>Planctomycetota</taxon>
        <taxon>Planctomycetia</taxon>
        <taxon>Planctomycetales</taxon>
        <taxon>Planctomycetaceae</taxon>
        <taxon>Thalassoglobus</taxon>
    </lineage>
</organism>